<dbReference type="Pfam" id="PF07690">
    <property type="entry name" value="MFS_1"/>
    <property type="match status" value="1"/>
</dbReference>
<feature type="transmembrane region" description="Helical" evidence="7">
    <location>
        <begin position="276"/>
        <end position="297"/>
    </location>
</feature>
<dbReference type="InterPro" id="IPR020846">
    <property type="entry name" value="MFS_dom"/>
</dbReference>
<dbReference type="InterPro" id="IPR036259">
    <property type="entry name" value="MFS_trans_sf"/>
</dbReference>
<organism evidence="9 10">
    <name type="scientific">Pseudonocardia eucalypti</name>
    <dbReference type="NCBI Taxonomy" id="648755"/>
    <lineage>
        <taxon>Bacteria</taxon>
        <taxon>Bacillati</taxon>
        <taxon>Actinomycetota</taxon>
        <taxon>Actinomycetes</taxon>
        <taxon>Pseudonocardiales</taxon>
        <taxon>Pseudonocardiaceae</taxon>
        <taxon>Pseudonocardia</taxon>
    </lineage>
</organism>
<feature type="transmembrane region" description="Helical" evidence="7">
    <location>
        <begin position="108"/>
        <end position="129"/>
    </location>
</feature>
<keyword evidence="4 7" id="KW-0812">Transmembrane</keyword>
<feature type="transmembrane region" description="Helical" evidence="7">
    <location>
        <begin position="398"/>
        <end position="416"/>
    </location>
</feature>
<dbReference type="InterPro" id="IPR011701">
    <property type="entry name" value="MFS"/>
</dbReference>
<evidence type="ECO:0000256" key="7">
    <source>
        <dbReference type="SAM" id="Phobius"/>
    </source>
</evidence>
<protein>
    <submittedName>
        <fullName evidence="9">MFS transporter</fullName>
    </submittedName>
</protein>
<sequence length="440" mass="46182">MSQSDTSARTVGPAVVIGSALEWYDFYLFASMAALVFGKVFFPGQSSVAGTLASIATFTVGFVVRPLSGIFFGYVGDKIGRKRVLSLTFLLMGVSSGLIGLIPSYGSIGVFAPILLVVLRLGQGLGAGAEFGSAVAVSYEHAGARTRGRFGSLPALGVNIGLFAASLTVAVLTSLDREFLETWGWRIPFVASFALVGVGYWVRTRMPETPEFARVADDDDRRTHATPLRDLLRHHWRGVGAVGLVTIGYLSASYLFKTFSLSYLTEFRGVPANVGAFGVTLASAVAIAAVPVAGWLCDRYDAARVLLVGAAGIALIAFPFFWALDTGAPLAIWAVLIASTGIIIPAMLAASGAYFARQFPTSVRASGLGTGKETGGIAGGLAPLLGFALITVTPGHAYWPVSLMFLVSAFAVVAGARWDQRKRLEHGGAVPVEPHGAGLR</sequence>
<keyword evidence="6 7" id="KW-0472">Membrane</keyword>
<comment type="caution">
    <text evidence="9">The sequence shown here is derived from an EMBL/GenBank/DDBJ whole genome shotgun (WGS) entry which is preliminary data.</text>
</comment>
<evidence type="ECO:0000313" key="9">
    <source>
        <dbReference type="EMBL" id="GAA5148651.1"/>
    </source>
</evidence>
<evidence type="ECO:0000256" key="3">
    <source>
        <dbReference type="ARBA" id="ARBA00022475"/>
    </source>
</evidence>
<evidence type="ECO:0000313" key="10">
    <source>
        <dbReference type="Proteomes" id="UP001428817"/>
    </source>
</evidence>
<evidence type="ECO:0000256" key="6">
    <source>
        <dbReference type="ARBA" id="ARBA00023136"/>
    </source>
</evidence>
<dbReference type="PANTHER" id="PTHR43045:SF7">
    <property type="entry name" value="MAJOR FACILITATOR SUPERFAMILY TRANSPORTER"/>
    <property type="match status" value="1"/>
</dbReference>
<dbReference type="SUPFAM" id="SSF103473">
    <property type="entry name" value="MFS general substrate transporter"/>
    <property type="match status" value="1"/>
</dbReference>
<feature type="transmembrane region" description="Helical" evidence="7">
    <location>
        <begin position="21"/>
        <end position="42"/>
    </location>
</feature>
<feature type="transmembrane region" description="Helical" evidence="7">
    <location>
        <begin position="48"/>
        <end position="72"/>
    </location>
</feature>
<dbReference type="RefSeq" id="WP_185062703.1">
    <property type="nucleotide sequence ID" value="NZ_BAABJP010000004.1"/>
</dbReference>
<dbReference type="PROSITE" id="PS50850">
    <property type="entry name" value="MFS"/>
    <property type="match status" value="1"/>
</dbReference>
<feature type="transmembrane region" description="Helical" evidence="7">
    <location>
        <begin position="84"/>
        <end position="102"/>
    </location>
</feature>
<feature type="transmembrane region" description="Helical" evidence="7">
    <location>
        <begin position="375"/>
        <end position="392"/>
    </location>
</feature>
<feature type="transmembrane region" description="Helical" evidence="7">
    <location>
        <begin position="150"/>
        <end position="171"/>
    </location>
</feature>
<proteinExistence type="predicted"/>
<dbReference type="EMBL" id="BAABJP010000004">
    <property type="protein sequence ID" value="GAA5148651.1"/>
    <property type="molecule type" value="Genomic_DNA"/>
</dbReference>
<feature type="transmembrane region" description="Helical" evidence="7">
    <location>
        <begin position="304"/>
        <end position="324"/>
    </location>
</feature>
<comment type="subcellular location">
    <subcellularLocation>
        <location evidence="1">Cell membrane</location>
        <topology evidence="1">Multi-pass membrane protein</topology>
    </subcellularLocation>
</comment>
<reference evidence="10" key="1">
    <citation type="journal article" date="2019" name="Int. J. Syst. Evol. Microbiol.">
        <title>The Global Catalogue of Microorganisms (GCM) 10K type strain sequencing project: providing services to taxonomists for standard genome sequencing and annotation.</title>
        <authorList>
            <consortium name="The Broad Institute Genomics Platform"/>
            <consortium name="The Broad Institute Genome Sequencing Center for Infectious Disease"/>
            <person name="Wu L."/>
            <person name="Ma J."/>
        </authorList>
    </citation>
    <scope>NUCLEOTIDE SEQUENCE [LARGE SCALE GENOMIC DNA]</scope>
    <source>
        <strain evidence="10">JCM 18303</strain>
    </source>
</reference>
<evidence type="ECO:0000256" key="2">
    <source>
        <dbReference type="ARBA" id="ARBA00022448"/>
    </source>
</evidence>
<accession>A0ABP9PLR4</accession>
<feature type="transmembrane region" description="Helical" evidence="7">
    <location>
        <begin position="183"/>
        <end position="202"/>
    </location>
</feature>
<dbReference type="Proteomes" id="UP001428817">
    <property type="component" value="Unassembled WGS sequence"/>
</dbReference>
<evidence type="ECO:0000256" key="1">
    <source>
        <dbReference type="ARBA" id="ARBA00004651"/>
    </source>
</evidence>
<feature type="transmembrane region" description="Helical" evidence="7">
    <location>
        <begin position="330"/>
        <end position="355"/>
    </location>
</feature>
<evidence type="ECO:0000259" key="8">
    <source>
        <dbReference type="PROSITE" id="PS50850"/>
    </source>
</evidence>
<keyword evidence="2" id="KW-0813">Transport</keyword>
<dbReference type="Gene3D" id="1.20.1250.20">
    <property type="entry name" value="MFS general substrate transporter like domains"/>
    <property type="match status" value="2"/>
</dbReference>
<name>A0ABP9PLR4_9PSEU</name>
<keyword evidence="3" id="KW-1003">Cell membrane</keyword>
<gene>
    <name evidence="9" type="ORF">GCM10023321_11250</name>
</gene>
<evidence type="ECO:0000256" key="5">
    <source>
        <dbReference type="ARBA" id="ARBA00022989"/>
    </source>
</evidence>
<dbReference type="PANTHER" id="PTHR43045">
    <property type="entry name" value="SHIKIMATE TRANSPORTER"/>
    <property type="match status" value="1"/>
</dbReference>
<keyword evidence="5 7" id="KW-1133">Transmembrane helix</keyword>
<feature type="transmembrane region" description="Helical" evidence="7">
    <location>
        <begin position="238"/>
        <end position="256"/>
    </location>
</feature>
<feature type="domain" description="Major facilitator superfamily (MFS) profile" evidence="8">
    <location>
        <begin position="11"/>
        <end position="420"/>
    </location>
</feature>
<keyword evidence="10" id="KW-1185">Reference proteome</keyword>
<evidence type="ECO:0000256" key="4">
    <source>
        <dbReference type="ARBA" id="ARBA00022692"/>
    </source>
</evidence>